<sequence length="131" mass="15576">MRMRWKIRNEIRGLIMENLTVNILGTEYKIYFRNEKDDDLLDGKGRDGYTDMSAHEIIVCNKKDDCELRDYENWKKNILRHEIVHAFLFESGLDSSSANFYGAWATNEEMVDWFAIQSPKIFKVFQELDLI</sequence>
<protein>
    <submittedName>
        <fullName evidence="1">IrrE N-terminal-like domain</fullName>
    </submittedName>
</protein>
<reference evidence="1" key="1">
    <citation type="journal article" date="2021" name="Proc. Natl. Acad. Sci. U.S.A.">
        <title>A Catalog of Tens of Thousands of Viruses from Human Metagenomes Reveals Hidden Associations with Chronic Diseases.</title>
        <authorList>
            <person name="Tisza M.J."/>
            <person name="Buck C.B."/>
        </authorList>
    </citation>
    <scope>NUCLEOTIDE SEQUENCE</scope>
    <source>
        <strain evidence="1">CtbbV81</strain>
    </source>
</reference>
<accession>A0A8S5TQM6</accession>
<name>A0A8S5TQM6_9CAUD</name>
<dbReference type="EMBL" id="BK032878">
    <property type="protein sequence ID" value="DAF65415.1"/>
    <property type="molecule type" value="Genomic_DNA"/>
</dbReference>
<evidence type="ECO:0000313" key="1">
    <source>
        <dbReference type="EMBL" id="DAF65415.1"/>
    </source>
</evidence>
<proteinExistence type="predicted"/>
<organism evidence="1">
    <name type="scientific">Siphoviridae sp. ctbbV81</name>
    <dbReference type="NCBI Taxonomy" id="2827900"/>
    <lineage>
        <taxon>Viruses</taxon>
        <taxon>Duplodnaviria</taxon>
        <taxon>Heunggongvirae</taxon>
        <taxon>Uroviricota</taxon>
        <taxon>Caudoviricetes</taxon>
    </lineage>
</organism>